<feature type="transmembrane region" description="Helical" evidence="11">
    <location>
        <begin position="185"/>
        <end position="204"/>
    </location>
</feature>
<dbReference type="PROSITE" id="PS50850">
    <property type="entry name" value="MFS"/>
    <property type="match status" value="1"/>
</dbReference>
<evidence type="ECO:0000256" key="5">
    <source>
        <dbReference type="ARBA" id="ARBA00022692"/>
    </source>
</evidence>
<feature type="transmembrane region" description="Helical" evidence="11">
    <location>
        <begin position="269"/>
        <end position="293"/>
    </location>
</feature>
<evidence type="ECO:0000256" key="11">
    <source>
        <dbReference type="SAM" id="Phobius"/>
    </source>
</evidence>
<keyword evidence="6" id="KW-0769">Symport</keyword>
<evidence type="ECO:0000256" key="2">
    <source>
        <dbReference type="ARBA" id="ARBA00008240"/>
    </source>
</evidence>
<dbReference type="InterPro" id="IPR020846">
    <property type="entry name" value="MFS_dom"/>
</dbReference>
<keyword evidence="3" id="KW-0813">Transport</keyword>
<evidence type="ECO:0000313" key="13">
    <source>
        <dbReference type="EMBL" id="PRX53037.1"/>
    </source>
</evidence>
<feature type="domain" description="Major facilitator superfamily (MFS) profile" evidence="12">
    <location>
        <begin position="8"/>
        <end position="420"/>
    </location>
</feature>
<comment type="similarity">
    <text evidence="2">Belongs to the major facilitator superfamily. Metabolite:H+ Symporter (MHS) family (TC 2.A.1.6) family.</text>
</comment>
<keyword evidence="7 11" id="KW-1133">Transmembrane helix</keyword>
<dbReference type="Proteomes" id="UP000238312">
    <property type="component" value="Unassembled WGS sequence"/>
</dbReference>
<organism evidence="13 14">
    <name type="scientific">Nonomuraea fuscirosea</name>
    <dbReference type="NCBI Taxonomy" id="1291556"/>
    <lineage>
        <taxon>Bacteria</taxon>
        <taxon>Bacillati</taxon>
        <taxon>Actinomycetota</taxon>
        <taxon>Actinomycetes</taxon>
        <taxon>Streptosporangiales</taxon>
        <taxon>Streptosporangiaceae</taxon>
        <taxon>Nonomuraea</taxon>
    </lineage>
</organism>
<keyword evidence="14" id="KW-1185">Reference proteome</keyword>
<reference evidence="13 14" key="1">
    <citation type="submission" date="2018-03" db="EMBL/GenBank/DDBJ databases">
        <title>Genomic Encyclopedia of Type Strains, Phase III (KMG-III): the genomes of soil and plant-associated and newly described type strains.</title>
        <authorList>
            <person name="Whitman W."/>
        </authorList>
    </citation>
    <scope>NUCLEOTIDE SEQUENCE [LARGE SCALE GENOMIC DNA]</scope>
    <source>
        <strain evidence="13 14">CGMCC 4.7104</strain>
    </source>
</reference>
<evidence type="ECO:0000256" key="3">
    <source>
        <dbReference type="ARBA" id="ARBA00022448"/>
    </source>
</evidence>
<dbReference type="EMBL" id="PVNG01000029">
    <property type="protein sequence ID" value="PRX53037.1"/>
    <property type="molecule type" value="Genomic_DNA"/>
</dbReference>
<comment type="subcellular location">
    <subcellularLocation>
        <location evidence="1">Cell membrane</location>
        <topology evidence="1">Multi-pass membrane protein</topology>
    </subcellularLocation>
</comment>
<dbReference type="CDD" id="cd17369">
    <property type="entry name" value="MFS_ShiA_like"/>
    <property type="match status" value="1"/>
</dbReference>
<proteinExistence type="inferred from homology"/>
<keyword evidence="8 11" id="KW-0472">Membrane</keyword>
<evidence type="ECO:0000256" key="4">
    <source>
        <dbReference type="ARBA" id="ARBA00022475"/>
    </source>
</evidence>
<comment type="caution">
    <text evidence="13">The sequence shown here is derived from an EMBL/GenBank/DDBJ whole genome shotgun (WGS) entry which is preliminary data.</text>
</comment>
<evidence type="ECO:0000313" key="14">
    <source>
        <dbReference type="Proteomes" id="UP000238312"/>
    </source>
</evidence>
<evidence type="ECO:0000256" key="1">
    <source>
        <dbReference type="ARBA" id="ARBA00004651"/>
    </source>
</evidence>
<evidence type="ECO:0000256" key="10">
    <source>
        <dbReference type="ARBA" id="ARBA00039918"/>
    </source>
</evidence>
<gene>
    <name evidence="13" type="ORF">B0I32_129155</name>
</gene>
<comment type="function">
    <text evidence="9">May be a proton symporter involved in the uptake of osmolytes such as proline and glycine betaine.</text>
</comment>
<dbReference type="InterPro" id="IPR036259">
    <property type="entry name" value="MFS_trans_sf"/>
</dbReference>
<dbReference type="SUPFAM" id="SSF103473">
    <property type="entry name" value="MFS general substrate transporter"/>
    <property type="match status" value="1"/>
</dbReference>
<feature type="transmembrane region" description="Helical" evidence="11">
    <location>
        <begin position="300"/>
        <end position="320"/>
    </location>
</feature>
<sequence>MTLRVSRATIASTVGTALEWYDFSLYGTAAALVLPLVFFPSGDPVAATLSSLATFAVGFFARPVGGIVIGVLGDRVGRRTMLFVTLLLMAAASTLIGLLPSYAAIGPAAPIMLVALRVVQGLGAGGEYAGAMLMSAEHAETRSRGLNASAPTLGNAVGSLVATGVFFLVSALMSHEDFIAYGWRIPFLLSVLVGVGGVIVRLKVSDTPEFREAKDSGGHAPAPLRALFATSGRKIVPGMLISVAPNVISYLPSVYALTYLTTHVHAPSWIGLTAVVIANLVKLVTVPIAGLLCDRYGRRPVMVAGSVSAAVLFYPFFFMLDTGTPVVIWAAFVMIFTLCNDLTLASQATMMSELFDVRHRYTGVTFTREITGAVVGGCIPFVAAWLDDWSGGQLWPIVVVSGLLCLLSALGTRFISEPAHLRRTAPAPSGSPAA</sequence>
<protein>
    <recommendedName>
        <fullName evidence="10">Putative proline/betaine transporter</fullName>
    </recommendedName>
</protein>
<feature type="transmembrane region" description="Helical" evidence="11">
    <location>
        <begin position="152"/>
        <end position="173"/>
    </location>
</feature>
<evidence type="ECO:0000259" key="12">
    <source>
        <dbReference type="PROSITE" id="PS50850"/>
    </source>
</evidence>
<feature type="transmembrane region" description="Helical" evidence="11">
    <location>
        <begin position="235"/>
        <end position="257"/>
    </location>
</feature>
<feature type="transmembrane region" description="Helical" evidence="11">
    <location>
        <begin position="326"/>
        <end position="345"/>
    </location>
</feature>
<evidence type="ECO:0000256" key="7">
    <source>
        <dbReference type="ARBA" id="ARBA00022989"/>
    </source>
</evidence>
<keyword evidence="4" id="KW-1003">Cell membrane</keyword>
<dbReference type="AlphaFoldDB" id="A0A2T0M6C8"/>
<name>A0A2T0M6C8_9ACTN</name>
<accession>A0A2T0M6C8</accession>
<dbReference type="FunFam" id="1.20.1250.20:FF:000001">
    <property type="entry name" value="Dicarboxylate MFS transporter"/>
    <property type="match status" value="1"/>
</dbReference>
<dbReference type="RefSeq" id="WP_106251332.1">
    <property type="nucleotide sequence ID" value="NZ_CP109074.1"/>
</dbReference>
<keyword evidence="5 11" id="KW-0812">Transmembrane</keyword>
<dbReference type="Pfam" id="PF07690">
    <property type="entry name" value="MFS_1"/>
    <property type="match status" value="1"/>
</dbReference>
<feature type="transmembrane region" description="Helical" evidence="11">
    <location>
        <begin position="81"/>
        <end position="105"/>
    </location>
</feature>
<dbReference type="PANTHER" id="PTHR43045">
    <property type="entry name" value="SHIKIMATE TRANSPORTER"/>
    <property type="match status" value="1"/>
</dbReference>
<dbReference type="InterPro" id="IPR011701">
    <property type="entry name" value="MFS"/>
</dbReference>
<evidence type="ECO:0000256" key="8">
    <source>
        <dbReference type="ARBA" id="ARBA00023136"/>
    </source>
</evidence>
<feature type="transmembrane region" description="Helical" evidence="11">
    <location>
        <begin position="20"/>
        <end position="39"/>
    </location>
</feature>
<dbReference type="OrthoDB" id="3768022at2"/>
<dbReference type="PANTHER" id="PTHR43045:SF1">
    <property type="entry name" value="SHIKIMATE TRANSPORTER"/>
    <property type="match status" value="1"/>
</dbReference>
<dbReference type="GO" id="GO:0015293">
    <property type="term" value="F:symporter activity"/>
    <property type="evidence" value="ECO:0007669"/>
    <property type="project" value="UniProtKB-KW"/>
</dbReference>
<feature type="transmembrane region" description="Helical" evidence="11">
    <location>
        <begin position="366"/>
        <end position="386"/>
    </location>
</feature>
<evidence type="ECO:0000256" key="9">
    <source>
        <dbReference type="ARBA" id="ARBA00037295"/>
    </source>
</evidence>
<dbReference type="Gene3D" id="1.20.1250.20">
    <property type="entry name" value="MFS general substrate transporter like domains"/>
    <property type="match status" value="1"/>
</dbReference>
<evidence type="ECO:0000256" key="6">
    <source>
        <dbReference type="ARBA" id="ARBA00022847"/>
    </source>
</evidence>
<dbReference type="GO" id="GO:0005886">
    <property type="term" value="C:plasma membrane"/>
    <property type="evidence" value="ECO:0007669"/>
    <property type="project" value="UniProtKB-SubCell"/>
</dbReference>
<feature type="transmembrane region" description="Helical" evidence="11">
    <location>
        <begin position="392"/>
        <end position="415"/>
    </location>
</feature>
<feature type="transmembrane region" description="Helical" evidence="11">
    <location>
        <begin position="45"/>
        <end position="69"/>
    </location>
</feature>